<dbReference type="PROSITE" id="PS52039">
    <property type="entry name" value="TOPO_IA_2"/>
    <property type="match status" value="1"/>
</dbReference>
<gene>
    <name evidence="3" type="primary">topA_1</name>
    <name evidence="3" type="ORF">NCTC10135_00521</name>
</gene>
<evidence type="ECO:0000313" key="3">
    <source>
        <dbReference type="EMBL" id="SYV90014.1"/>
    </source>
</evidence>
<evidence type="ECO:0000259" key="2">
    <source>
        <dbReference type="PROSITE" id="PS52039"/>
    </source>
</evidence>
<evidence type="ECO:0000313" key="4">
    <source>
        <dbReference type="Proteomes" id="UP000259864"/>
    </source>
</evidence>
<name>A0A3B0P9K7_9BACT</name>
<keyword evidence="1 3" id="KW-0413">Isomerase</keyword>
<sequence>MSLMTCPKKEIYKFNLKNSGQNFRMSFSKVIFDGYYAYAGKEETIQIPNLKIGDVIDAKEFIKEDKQTQAPSRYNEGSLIKKLDDIKVGRPSTFASTISVIKQRLFVELIDGHLVPTEFGKVVLEKLLSSFPKTINEAYTALVETELDLISEGKEDYKKLMQDFW</sequence>
<dbReference type="AlphaFoldDB" id="A0A3B0P9K7"/>
<feature type="non-terminal residue" evidence="3">
    <location>
        <position position="165"/>
    </location>
</feature>
<dbReference type="Proteomes" id="UP000259864">
    <property type="component" value="Chromosome 1"/>
</dbReference>
<proteinExistence type="predicted"/>
<dbReference type="InterPro" id="IPR013824">
    <property type="entry name" value="Topo_IA_cen_sub1"/>
</dbReference>
<dbReference type="PANTHER" id="PTHR42785:SF1">
    <property type="entry name" value="DNA TOPOISOMERASE"/>
    <property type="match status" value="1"/>
</dbReference>
<dbReference type="Gene3D" id="1.10.460.10">
    <property type="entry name" value="Topoisomerase I, domain 2"/>
    <property type="match status" value="1"/>
</dbReference>
<protein>
    <submittedName>
        <fullName evidence="3">DNA topoisomerase 1</fullName>
        <ecNumber evidence="3">5.99.1.2</ecNumber>
    </submittedName>
</protein>
<dbReference type="PANTHER" id="PTHR42785">
    <property type="entry name" value="DNA TOPOISOMERASE, TYPE IA, CORE"/>
    <property type="match status" value="1"/>
</dbReference>
<dbReference type="EC" id="5.99.1.2" evidence="3"/>
<dbReference type="GO" id="GO:0006265">
    <property type="term" value="P:DNA topological change"/>
    <property type="evidence" value="ECO:0007669"/>
    <property type="project" value="InterPro"/>
</dbReference>
<dbReference type="GO" id="GO:0003677">
    <property type="term" value="F:DNA binding"/>
    <property type="evidence" value="ECO:0007669"/>
    <property type="project" value="InterPro"/>
</dbReference>
<dbReference type="STRING" id="1188234.MALK_0690"/>
<dbReference type="InterPro" id="IPR023405">
    <property type="entry name" value="Topo_IA_core_domain"/>
</dbReference>
<feature type="domain" description="Topo IA-type catalytic" evidence="2">
    <location>
        <begin position="1"/>
        <end position="165"/>
    </location>
</feature>
<reference evidence="4" key="1">
    <citation type="submission" date="2018-06" db="EMBL/GenBank/DDBJ databases">
        <authorList>
            <consortium name="Pathogen Informatics"/>
        </authorList>
    </citation>
    <scope>NUCLEOTIDE SEQUENCE [LARGE SCALE GENOMIC DNA]</scope>
    <source>
        <strain evidence="4">NCTC10135</strain>
    </source>
</reference>
<dbReference type="SUPFAM" id="SSF56712">
    <property type="entry name" value="Prokaryotic type I DNA topoisomerase"/>
    <property type="match status" value="1"/>
</dbReference>
<dbReference type="KEGG" id="mala:NCTC10135_00521"/>
<organism evidence="3 4">
    <name type="scientific">Metamycoplasma alkalescens</name>
    <dbReference type="NCBI Taxonomy" id="45363"/>
    <lineage>
        <taxon>Bacteria</taxon>
        <taxon>Bacillati</taxon>
        <taxon>Mycoplasmatota</taxon>
        <taxon>Mycoplasmoidales</taxon>
        <taxon>Metamycoplasmataceae</taxon>
        <taxon>Metamycoplasma</taxon>
    </lineage>
</organism>
<dbReference type="InterPro" id="IPR000380">
    <property type="entry name" value="Topo_IA"/>
</dbReference>
<evidence type="ECO:0000256" key="1">
    <source>
        <dbReference type="ARBA" id="ARBA00023235"/>
    </source>
</evidence>
<dbReference type="InterPro" id="IPR013497">
    <property type="entry name" value="Topo_IA_cen"/>
</dbReference>
<dbReference type="GO" id="GO:0003917">
    <property type="term" value="F:DNA topoisomerase type I (single strand cut, ATP-independent) activity"/>
    <property type="evidence" value="ECO:0007669"/>
    <property type="project" value="InterPro"/>
</dbReference>
<dbReference type="EMBL" id="LS991949">
    <property type="protein sequence ID" value="SYV90014.1"/>
    <property type="molecule type" value="Genomic_DNA"/>
</dbReference>
<dbReference type="Pfam" id="PF01131">
    <property type="entry name" value="Topoisom_bac"/>
    <property type="match status" value="1"/>
</dbReference>
<accession>A0A3B0P9K7</accession>